<dbReference type="OrthoDB" id="9804645at2"/>
<dbReference type="Gene3D" id="3.30.565.10">
    <property type="entry name" value="Histidine kinase-like ATPase, C-terminal domain"/>
    <property type="match status" value="1"/>
</dbReference>
<dbReference type="InterPro" id="IPR004358">
    <property type="entry name" value="Sig_transdc_His_kin-like_C"/>
</dbReference>
<keyword evidence="10 13" id="KW-1133">Transmembrane helix</keyword>
<dbReference type="PANTHER" id="PTHR42878:SF7">
    <property type="entry name" value="SENSOR HISTIDINE KINASE GLRK"/>
    <property type="match status" value="1"/>
</dbReference>
<keyword evidence="16" id="KW-1185">Reference proteome</keyword>
<evidence type="ECO:0000256" key="9">
    <source>
        <dbReference type="ARBA" id="ARBA00022840"/>
    </source>
</evidence>
<dbReference type="GO" id="GO:0030295">
    <property type="term" value="F:protein kinase activator activity"/>
    <property type="evidence" value="ECO:0007669"/>
    <property type="project" value="TreeGrafter"/>
</dbReference>
<dbReference type="InterPro" id="IPR050351">
    <property type="entry name" value="BphY/WalK/GraS-like"/>
</dbReference>
<evidence type="ECO:0000259" key="14">
    <source>
        <dbReference type="PROSITE" id="PS50109"/>
    </source>
</evidence>
<dbReference type="GO" id="GO:0016020">
    <property type="term" value="C:membrane"/>
    <property type="evidence" value="ECO:0007669"/>
    <property type="project" value="UniProtKB-SubCell"/>
</dbReference>
<keyword evidence="7" id="KW-0547">Nucleotide-binding</keyword>
<comment type="catalytic activity">
    <reaction evidence="1">
        <text>ATP + protein L-histidine = ADP + protein N-phospho-L-histidine.</text>
        <dbReference type="EC" id="2.7.13.3"/>
    </reaction>
</comment>
<evidence type="ECO:0000256" key="13">
    <source>
        <dbReference type="SAM" id="Phobius"/>
    </source>
</evidence>
<evidence type="ECO:0000256" key="12">
    <source>
        <dbReference type="ARBA" id="ARBA00023136"/>
    </source>
</evidence>
<dbReference type="CDD" id="cd00075">
    <property type="entry name" value="HATPase"/>
    <property type="match status" value="1"/>
</dbReference>
<dbReference type="Proteomes" id="UP000322699">
    <property type="component" value="Unassembled WGS sequence"/>
</dbReference>
<dbReference type="GO" id="GO:0000155">
    <property type="term" value="F:phosphorelay sensor kinase activity"/>
    <property type="evidence" value="ECO:0007669"/>
    <property type="project" value="InterPro"/>
</dbReference>
<dbReference type="SMART" id="SM00387">
    <property type="entry name" value="HATPase_c"/>
    <property type="match status" value="1"/>
</dbReference>
<evidence type="ECO:0000256" key="1">
    <source>
        <dbReference type="ARBA" id="ARBA00000085"/>
    </source>
</evidence>
<evidence type="ECO:0000256" key="7">
    <source>
        <dbReference type="ARBA" id="ARBA00022741"/>
    </source>
</evidence>
<dbReference type="GO" id="GO:0007234">
    <property type="term" value="P:osmosensory signaling via phosphorelay pathway"/>
    <property type="evidence" value="ECO:0007669"/>
    <property type="project" value="TreeGrafter"/>
</dbReference>
<dbReference type="Gene3D" id="1.10.287.130">
    <property type="match status" value="1"/>
</dbReference>
<comment type="caution">
    <text evidence="15">The sequence shown here is derived from an EMBL/GenBank/DDBJ whole genome shotgun (WGS) entry which is preliminary data.</text>
</comment>
<dbReference type="InterPro" id="IPR003661">
    <property type="entry name" value="HisK_dim/P_dom"/>
</dbReference>
<reference evidence="15 16" key="1">
    <citation type="submission" date="2019-08" db="EMBL/GenBank/DDBJ databases">
        <title>Deep-cultivation of Planctomycetes and their phenomic and genomic characterization uncovers novel biology.</title>
        <authorList>
            <person name="Wiegand S."/>
            <person name="Jogler M."/>
            <person name="Boedeker C."/>
            <person name="Pinto D."/>
            <person name="Vollmers J."/>
            <person name="Rivas-Marin E."/>
            <person name="Kohn T."/>
            <person name="Peeters S.H."/>
            <person name="Heuer A."/>
            <person name="Rast P."/>
            <person name="Oberbeckmann S."/>
            <person name="Bunk B."/>
            <person name="Jeske O."/>
            <person name="Meyerdierks A."/>
            <person name="Storesund J.E."/>
            <person name="Kallscheuer N."/>
            <person name="Luecker S."/>
            <person name="Lage O.M."/>
            <person name="Pohl T."/>
            <person name="Merkel B.J."/>
            <person name="Hornburger P."/>
            <person name="Mueller R.-W."/>
            <person name="Bruemmer F."/>
            <person name="Labrenz M."/>
            <person name="Spormann A.M."/>
            <person name="Op Den Camp H."/>
            <person name="Overmann J."/>
            <person name="Amann R."/>
            <person name="Jetten M.S.M."/>
            <person name="Mascher T."/>
            <person name="Medema M.H."/>
            <person name="Devos D.P."/>
            <person name="Kaster A.-K."/>
            <person name="Ovreas L."/>
            <person name="Rohde M."/>
            <person name="Galperin M.Y."/>
            <person name="Jogler C."/>
        </authorList>
    </citation>
    <scope>NUCLEOTIDE SEQUENCE [LARGE SCALE GENOMIC DNA]</scope>
    <source>
        <strain evidence="15 16">LF1</strain>
    </source>
</reference>
<comment type="subcellular location">
    <subcellularLocation>
        <location evidence="2">Membrane</location>
        <topology evidence="2">Multi-pass membrane protein</topology>
    </subcellularLocation>
</comment>
<dbReference type="InterPro" id="IPR005467">
    <property type="entry name" value="His_kinase_dom"/>
</dbReference>
<keyword evidence="5 15" id="KW-0808">Transferase</keyword>
<evidence type="ECO:0000256" key="3">
    <source>
        <dbReference type="ARBA" id="ARBA00012438"/>
    </source>
</evidence>
<dbReference type="PANTHER" id="PTHR42878">
    <property type="entry name" value="TWO-COMPONENT HISTIDINE KINASE"/>
    <property type="match status" value="1"/>
</dbReference>
<dbReference type="EMBL" id="VRLW01000001">
    <property type="protein sequence ID" value="KAA1261703.1"/>
    <property type="molecule type" value="Genomic_DNA"/>
</dbReference>
<organism evidence="15 16">
    <name type="scientific">Rubripirellula obstinata</name>
    <dbReference type="NCBI Taxonomy" id="406547"/>
    <lineage>
        <taxon>Bacteria</taxon>
        <taxon>Pseudomonadati</taxon>
        <taxon>Planctomycetota</taxon>
        <taxon>Planctomycetia</taxon>
        <taxon>Pirellulales</taxon>
        <taxon>Pirellulaceae</taxon>
        <taxon>Rubripirellula</taxon>
    </lineage>
</organism>
<dbReference type="CDD" id="cd00082">
    <property type="entry name" value="HisKA"/>
    <property type="match status" value="1"/>
</dbReference>
<keyword evidence="8" id="KW-0418">Kinase</keyword>
<gene>
    <name evidence="15" type="primary">cph1_2</name>
    <name evidence="15" type="ORF">LF1_42580</name>
</gene>
<proteinExistence type="predicted"/>
<keyword evidence="11" id="KW-0902">Two-component regulatory system</keyword>
<dbReference type="SMART" id="SM00388">
    <property type="entry name" value="HisKA"/>
    <property type="match status" value="1"/>
</dbReference>
<feature type="transmembrane region" description="Helical" evidence="13">
    <location>
        <begin position="215"/>
        <end position="233"/>
    </location>
</feature>
<accession>A0A5B1CQN5</accession>
<evidence type="ECO:0000256" key="2">
    <source>
        <dbReference type="ARBA" id="ARBA00004141"/>
    </source>
</evidence>
<dbReference type="Pfam" id="PF02518">
    <property type="entry name" value="HATPase_c"/>
    <property type="match status" value="1"/>
</dbReference>
<dbReference type="GO" id="GO:0005524">
    <property type="term" value="F:ATP binding"/>
    <property type="evidence" value="ECO:0007669"/>
    <property type="project" value="UniProtKB-KW"/>
</dbReference>
<protein>
    <recommendedName>
        <fullName evidence="3">histidine kinase</fullName>
        <ecNumber evidence="3">2.7.13.3</ecNumber>
    </recommendedName>
</protein>
<dbReference type="InterPro" id="IPR029095">
    <property type="entry name" value="NarX-like_N"/>
</dbReference>
<dbReference type="InterPro" id="IPR036097">
    <property type="entry name" value="HisK_dim/P_sf"/>
</dbReference>
<dbReference type="InterPro" id="IPR003594">
    <property type="entry name" value="HATPase_dom"/>
</dbReference>
<dbReference type="Pfam" id="PF13675">
    <property type="entry name" value="PilJ"/>
    <property type="match status" value="1"/>
</dbReference>
<dbReference type="PROSITE" id="PS50109">
    <property type="entry name" value="HIS_KIN"/>
    <property type="match status" value="1"/>
</dbReference>
<dbReference type="InterPro" id="IPR036890">
    <property type="entry name" value="HATPase_C_sf"/>
</dbReference>
<evidence type="ECO:0000256" key="10">
    <source>
        <dbReference type="ARBA" id="ARBA00022989"/>
    </source>
</evidence>
<dbReference type="SUPFAM" id="SSF55874">
    <property type="entry name" value="ATPase domain of HSP90 chaperone/DNA topoisomerase II/histidine kinase"/>
    <property type="match status" value="1"/>
</dbReference>
<evidence type="ECO:0000256" key="4">
    <source>
        <dbReference type="ARBA" id="ARBA00022553"/>
    </source>
</evidence>
<dbReference type="Pfam" id="PF00512">
    <property type="entry name" value="HisKA"/>
    <property type="match status" value="1"/>
</dbReference>
<keyword evidence="9" id="KW-0067">ATP-binding</keyword>
<dbReference type="SUPFAM" id="SSF47384">
    <property type="entry name" value="Homodimeric domain of signal transducing histidine kinase"/>
    <property type="match status" value="1"/>
</dbReference>
<evidence type="ECO:0000256" key="8">
    <source>
        <dbReference type="ARBA" id="ARBA00022777"/>
    </source>
</evidence>
<dbReference type="EC" id="2.7.13.3" evidence="3"/>
<evidence type="ECO:0000313" key="16">
    <source>
        <dbReference type="Proteomes" id="UP000322699"/>
    </source>
</evidence>
<dbReference type="GO" id="GO:0000156">
    <property type="term" value="F:phosphorelay response regulator activity"/>
    <property type="evidence" value="ECO:0007669"/>
    <property type="project" value="TreeGrafter"/>
</dbReference>
<evidence type="ECO:0000256" key="6">
    <source>
        <dbReference type="ARBA" id="ARBA00022692"/>
    </source>
</evidence>
<keyword evidence="6 13" id="KW-0812">Transmembrane</keyword>
<sequence length="480" mass="54204">MVGPPRWIRLLFDDRPDFTLFTHRLFMKRMMITNRSMTRRYVIALLLIAAVLILSHTLLLAQIARTESDGYIINVSGMQRMLSQRIGLMAIELTRNDDLETSSALAAKLEDAHSMMKSNQSELNQANEQSMTPEIQDLYYGQSNLDQRVTDYLSLAEQLLNQHQQQPDQKEQQKQTAQKIVEVARNGLLDELDAVVTQYQKEYEQRIVLFRRAQLAFLAIGLFLLAIEAAFIFRPMTQNVSRTMSSLEDANAELREFAYRISHDLRAPVASSIGLSQMISDSLKEGDTDFAAQGIGRVQGAMKKLDELIGDIITVTKNRHLEVEPELVDVGLMINEILESQSHLPGFERLDIEKDIDRDAFVATKRIMLSQTLENLISNAIKYSDPDKSSPKLKVKASVQDGQMRIEVADNGIGFPIESQDQMFGMFKRFHPRQSFGSGLGLYLVKQNVDAMHGTIRYTPLSEGSSFVIQVPQLSTGVLS</sequence>
<evidence type="ECO:0000256" key="11">
    <source>
        <dbReference type="ARBA" id="ARBA00023012"/>
    </source>
</evidence>
<feature type="domain" description="Histidine kinase" evidence="14">
    <location>
        <begin position="260"/>
        <end position="475"/>
    </location>
</feature>
<keyword evidence="12 13" id="KW-0472">Membrane</keyword>
<dbReference type="AlphaFoldDB" id="A0A5B1CQN5"/>
<evidence type="ECO:0000256" key="5">
    <source>
        <dbReference type="ARBA" id="ARBA00022679"/>
    </source>
</evidence>
<keyword evidence="4" id="KW-0597">Phosphoprotein</keyword>
<evidence type="ECO:0000313" key="15">
    <source>
        <dbReference type="EMBL" id="KAA1261703.1"/>
    </source>
</evidence>
<dbReference type="PRINTS" id="PR00344">
    <property type="entry name" value="BCTRLSENSOR"/>
</dbReference>
<name>A0A5B1CQN5_9BACT</name>